<comment type="caution">
    <text evidence="6">The sequence shown here is derived from an EMBL/GenBank/DDBJ whole genome shotgun (WGS) entry which is preliminary data.</text>
</comment>
<evidence type="ECO:0000313" key="6">
    <source>
        <dbReference type="EMBL" id="MCX2720767.1"/>
    </source>
</evidence>
<accession>A0AAE3SQU4</accession>
<reference evidence="6" key="1">
    <citation type="submission" date="2022-11" db="EMBL/GenBank/DDBJ databases">
        <title>The characterization of three novel Bacteroidetes species and genomic analysis of their roles in tidal elemental geochemical cycles.</title>
        <authorList>
            <person name="Ma K.-J."/>
        </authorList>
    </citation>
    <scope>NUCLEOTIDE SEQUENCE</scope>
    <source>
        <strain evidence="6">M415</strain>
    </source>
</reference>
<keyword evidence="3" id="KW-0479">Metal-binding</keyword>
<sequence>MSIEYLPHTADIRMRLEASSLPELFQEGLLGMSGILKEKFCEREKELSLQIPINISATDPGCLMVDFLSEVLSVSYTEKAIFCRMELTALSETNISAKIYGAPYSELDEEIKAVTYHEAEVKKNTSDLWESLILFDI</sequence>
<dbReference type="InterPro" id="IPR036820">
    <property type="entry name" value="Archease_dom_sf"/>
</dbReference>
<dbReference type="PANTHER" id="PTHR12682:SF11">
    <property type="entry name" value="PROTEIN ARCHEASE"/>
    <property type="match status" value="1"/>
</dbReference>
<dbReference type="Proteomes" id="UP001207116">
    <property type="component" value="Unassembled WGS sequence"/>
</dbReference>
<dbReference type="RefSeq" id="WP_266015416.1">
    <property type="nucleotide sequence ID" value="NZ_JAPFQP010000004.1"/>
</dbReference>
<evidence type="ECO:0000256" key="2">
    <source>
        <dbReference type="ARBA" id="ARBA00022694"/>
    </source>
</evidence>
<name>A0AAE3SQU4_9FLAO</name>
<evidence type="ECO:0000313" key="7">
    <source>
        <dbReference type="Proteomes" id="UP001207116"/>
    </source>
</evidence>
<dbReference type="PANTHER" id="PTHR12682">
    <property type="entry name" value="ARCHEASE"/>
    <property type="match status" value="1"/>
</dbReference>
<keyword evidence="7" id="KW-1185">Reference proteome</keyword>
<dbReference type="InterPro" id="IPR023572">
    <property type="entry name" value="Archease_dom"/>
</dbReference>
<evidence type="ECO:0000256" key="4">
    <source>
        <dbReference type="ARBA" id="ARBA00022837"/>
    </source>
</evidence>
<dbReference type="InterPro" id="IPR002804">
    <property type="entry name" value="Archease"/>
</dbReference>
<protein>
    <submittedName>
        <fullName evidence="6">Archease</fullName>
    </submittedName>
</protein>
<dbReference type="Gene3D" id="3.55.10.10">
    <property type="entry name" value="Archease domain"/>
    <property type="match status" value="1"/>
</dbReference>
<dbReference type="AlphaFoldDB" id="A0AAE3SQU4"/>
<feature type="domain" description="Archease" evidence="5">
    <location>
        <begin position="4"/>
        <end position="137"/>
    </location>
</feature>
<keyword evidence="4" id="KW-0106">Calcium</keyword>
<gene>
    <name evidence="6" type="ORF">OO016_14225</name>
</gene>
<keyword evidence="2" id="KW-0819">tRNA processing</keyword>
<evidence type="ECO:0000256" key="1">
    <source>
        <dbReference type="ARBA" id="ARBA00007963"/>
    </source>
</evidence>
<dbReference type="GO" id="GO:0046872">
    <property type="term" value="F:metal ion binding"/>
    <property type="evidence" value="ECO:0007669"/>
    <property type="project" value="UniProtKB-KW"/>
</dbReference>
<dbReference type="GO" id="GO:0008033">
    <property type="term" value="P:tRNA processing"/>
    <property type="evidence" value="ECO:0007669"/>
    <property type="project" value="UniProtKB-KW"/>
</dbReference>
<dbReference type="EMBL" id="JAPFQP010000004">
    <property type="protein sequence ID" value="MCX2720767.1"/>
    <property type="molecule type" value="Genomic_DNA"/>
</dbReference>
<comment type="similarity">
    <text evidence="1">Belongs to the archease family.</text>
</comment>
<evidence type="ECO:0000256" key="3">
    <source>
        <dbReference type="ARBA" id="ARBA00022723"/>
    </source>
</evidence>
<dbReference type="Pfam" id="PF01951">
    <property type="entry name" value="Archease"/>
    <property type="match status" value="1"/>
</dbReference>
<dbReference type="SUPFAM" id="SSF69819">
    <property type="entry name" value="MTH1598-like"/>
    <property type="match status" value="1"/>
</dbReference>
<evidence type="ECO:0000259" key="5">
    <source>
        <dbReference type="Pfam" id="PF01951"/>
    </source>
</evidence>
<proteinExistence type="inferred from homology"/>
<organism evidence="6 7">
    <name type="scientific">Lentiprolixibacter aurantiacus</name>
    <dbReference type="NCBI Taxonomy" id="2993939"/>
    <lineage>
        <taxon>Bacteria</taxon>
        <taxon>Pseudomonadati</taxon>
        <taxon>Bacteroidota</taxon>
        <taxon>Flavobacteriia</taxon>
        <taxon>Flavobacteriales</taxon>
        <taxon>Flavobacteriaceae</taxon>
        <taxon>Lentiprolixibacter</taxon>
    </lineage>
</organism>